<protein>
    <submittedName>
        <fullName evidence="2">Uncharacterized protein</fullName>
    </submittedName>
</protein>
<sequence length="114" mass="11936">MAMHVHTRTRSPMRTNTGNAKALGALPPVAGDTVHMVAVSGAHTSGLPFPPPPPPAQRRAAASFFLGMGSVGSVDGWESVRDSVDHGRCQAVPNAVIPGKLSTWLIRCAPLGYR</sequence>
<accession>A0A7S1N806</accession>
<feature type="region of interest" description="Disordered" evidence="1">
    <location>
        <begin position="1"/>
        <end position="26"/>
    </location>
</feature>
<evidence type="ECO:0000313" key="2">
    <source>
        <dbReference type="EMBL" id="CAD9002946.1"/>
    </source>
</evidence>
<dbReference type="EMBL" id="HBGA01038682">
    <property type="protein sequence ID" value="CAD9002946.1"/>
    <property type="molecule type" value="Transcribed_RNA"/>
</dbReference>
<gene>
    <name evidence="2" type="ORF">EGYM00392_LOCUS14030</name>
</gene>
<name>A0A7S1N806_9EUGL</name>
<proteinExistence type="predicted"/>
<evidence type="ECO:0000256" key="1">
    <source>
        <dbReference type="SAM" id="MobiDB-lite"/>
    </source>
</evidence>
<reference evidence="2" key="1">
    <citation type="submission" date="2021-01" db="EMBL/GenBank/DDBJ databases">
        <authorList>
            <person name="Corre E."/>
            <person name="Pelletier E."/>
            <person name="Niang G."/>
            <person name="Scheremetjew M."/>
            <person name="Finn R."/>
            <person name="Kale V."/>
            <person name="Holt S."/>
            <person name="Cochrane G."/>
            <person name="Meng A."/>
            <person name="Brown T."/>
            <person name="Cohen L."/>
        </authorList>
    </citation>
    <scope>NUCLEOTIDE SEQUENCE</scope>
    <source>
        <strain evidence="2">NIES-381</strain>
    </source>
</reference>
<feature type="compositionally biased region" description="Basic residues" evidence="1">
    <location>
        <begin position="1"/>
        <end position="11"/>
    </location>
</feature>
<organism evidence="2">
    <name type="scientific">Eutreptiella gymnastica</name>
    <dbReference type="NCBI Taxonomy" id="73025"/>
    <lineage>
        <taxon>Eukaryota</taxon>
        <taxon>Discoba</taxon>
        <taxon>Euglenozoa</taxon>
        <taxon>Euglenida</taxon>
        <taxon>Spirocuta</taxon>
        <taxon>Euglenophyceae</taxon>
        <taxon>Eutreptiales</taxon>
        <taxon>Eutreptiaceae</taxon>
        <taxon>Eutreptiella</taxon>
    </lineage>
</organism>
<dbReference type="AlphaFoldDB" id="A0A7S1N806"/>